<evidence type="ECO:0000256" key="1">
    <source>
        <dbReference type="ARBA" id="ARBA00022729"/>
    </source>
</evidence>
<dbReference type="OrthoDB" id="8690069at2"/>
<dbReference type="Gene3D" id="3.40.190.170">
    <property type="entry name" value="Bacterial extracellular solute-binding protein, family 7"/>
    <property type="match status" value="1"/>
</dbReference>
<dbReference type="GO" id="GO:0030288">
    <property type="term" value="C:outer membrane-bounded periplasmic space"/>
    <property type="evidence" value="ECO:0007669"/>
    <property type="project" value="InterPro"/>
</dbReference>
<dbReference type="PANTHER" id="PTHR33376">
    <property type="match status" value="1"/>
</dbReference>
<dbReference type="Proteomes" id="UP000092544">
    <property type="component" value="Unassembled WGS sequence"/>
</dbReference>
<dbReference type="GO" id="GO:0030246">
    <property type="term" value="F:carbohydrate binding"/>
    <property type="evidence" value="ECO:0007669"/>
    <property type="project" value="TreeGrafter"/>
</dbReference>
<dbReference type="CDD" id="cd13671">
    <property type="entry name" value="PBP2_TRAP_SBP_like_3"/>
    <property type="match status" value="1"/>
</dbReference>
<dbReference type="NCBIfam" id="NF037995">
    <property type="entry name" value="TRAP_S1"/>
    <property type="match status" value="1"/>
</dbReference>
<dbReference type="InterPro" id="IPR038404">
    <property type="entry name" value="TRAP_DctP_sf"/>
</dbReference>
<dbReference type="EMBL" id="FLOB01000002">
    <property type="protein sequence ID" value="SBS27691.1"/>
    <property type="molecule type" value="Genomic_DNA"/>
</dbReference>
<evidence type="ECO:0000313" key="3">
    <source>
        <dbReference type="EMBL" id="SBS27691.1"/>
    </source>
</evidence>
<gene>
    <name evidence="3" type="primary">yiaO_1</name>
    <name evidence="3" type="ORF">MSP8886_00922</name>
</gene>
<evidence type="ECO:0000256" key="2">
    <source>
        <dbReference type="SAM" id="SignalP"/>
    </source>
</evidence>
<protein>
    <submittedName>
        <fullName evidence="3">2,3-diketo-L-gulonate-binding periplasmic protein YiaO</fullName>
    </submittedName>
</protein>
<evidence type="ECO:0000313" key="4">
    <source>
        <dbReference type="Proteomes" id="UP000092544"/>
    </source>
</evidence>
<feature type="signal peptide" evidence="2">
    <location>
        <begin position="1"/>
        <end position="32"/>
    </location>
</feature>
<dbReference type="Pfam" id="PF03480">
    <property type="entry name" value="DctP"/>
    <property type="match status" value="1"/>
</dbReference>
<keyword evidence="1 2" id="KW-0732">Signal</keyword>
<dbReference type="PANTHER" id="PTHR33376:SF2">
    <property type="entry name" value="DICARBOXYLATE-BINDING PERIPLASMIC PROTEIN"/>
    <property type="match status" value="1"/>
</dbReference>
<dbReference type="STRING" id="1792290.MSP8886_00922"/>
<dbReference type="AlphaFoldDB" id="A0A1A8T878"/>
<dbReference type="GO" id="GO:0055085">
    <property type="term" value="P:transmembrane transport"/>
    <property type="evidence" value="ECO:0007669"/>
    <property type="project" value="InterPro"/>
</dbReference>
<dbReference type="RefSeq" id="WP_067013227.1">
    <property type="nucleotide sequence ID" value="NZ_FLOB01000002.1"/>
</dbReference>
<dbReference type="SUPFAM" id="SSF53850">
    <property type="entry name" value="Periplasmic binding protein-like II"/>
    <property type="match status" value="1"/>
</dbReference>
<dbReference type="InterPro" id="IPR018389">
    <property type="entry name" value="DctP_fam"/>
</dbReference>
<name>A0A1A8T878_9GAMM</name>
<keyword evidence="4" id="KW-1185">Reference proteome</keyword>
<accession>A0A1A8T878</accession>
<dbReference type="NCBIfam" id="TIGR00787">
    <property type="entry name" value="dctP"/>
    <property type="match status" value="1"/>
</dbReference>
<feature type="chain" id="PRO_5008378871" evidence="2">
    <location>
        <begin position="33"/>
        <end position="333"/>
    </location>
</feature>
<organism evidence="3 4">
    <name type="scientific">Marinomonas spartinae</name>
    <dbReference type="NCBI Taxonomy" id="1792290"/>
    <lineage>
        <taxon>Bacteria</taxon>
        <taxon>Pseudomonadati</taxon>
        <taxon>Pseudomonadota</taxon>
        <taxon>Gammaproteobacteria</taxon>
        <taxon>Oceanospirillales</taxon>
        <taxon>Oceanospirillaceae</taxon>
        <taxon>Marinomonas</taxon>
    </lineage>
</organism>
<sequence length="333" mass="36558">MIKKCSIKKLTSALLLTGSIAATLTLAPLAHADWKGWNVHPAGYPVTVGIESFMKHVEKATDGRVSGRVYNGGILGDQNDAIQMLQVNGIQFAEFNLGPIGTMVPEVNVVSLPFIFKNESHMHRVMDGPVGKELAKAMAKQGIIALAWYDSGSRSFYNTKHPITKPADMKGMKFRVMNNELYVDMVKELGGNATPMAYSEVYQALKTGVVDGAENNWPSYDSSNHYEVAKYYSLTQHLILPEVLAVSKAAWNSLSPADQKAVRKAAQDSAVLERKLWAERVQKSRAKLLKAGVIVNEIKDKAAFQAKMKPVYAEAEKATPALTPLIKQIQETP</sequence>
<dbReference type="PIRSF" id="PIRSF006470">
    <property type="entry name" value="DctB"/>
    <property type="match status" value="1"/>
</dbReference>
<dbReference type="InterPro" id="IPR004682">
    <property type="entry name" value="TRAP_DctP"/>
</dbReference>
<proteinExistence type="predicted"/>
<reference evidence="3 4" key="1">
    <citation type="submission" date="2016-06" db="EMBL/GenBank/DDBJ databases">
        <authorList>
            <person name="Kjaerup R.B."/>
            <person name="Dalgaard T.S."/>
            <person name="Juul-Madsen H.R."/>
        </authorList>
    </citation>
    <scope>NUCLEOTIDE SEQUENCE [LARGE SCALE GENOMIC DNA]</scope>
    <source>
        <strain evidence="3 4">CECT 8886</strain>
    </source>
</reference>